<name>A0AAD6XYF3_9AGAR</name>
<keyword evidence="4" id="KW-1185">Reference proteome</keyword>
<dbReference type="AlphaFoldDB" id="A0AAD6XYF3"/>
<comment type="caution">
    <text evidence="3">The sequence shown here is derived from an EMBL/GenBank/DDBJ whole genome shotgun (WGS) entry which is preliminary data.</text>
</comment>
<sequence>MSSSTGGLDPASFAWDHQVYRHIFLSGLVILLYDHLLTLETEIQTIWLSKPQPLKIWFLGVRYIPLLSSAAILVFYFGNLNPERYQCATMEQALEGLLLTQESLVEITLTLRVVAMYGWNLRIMAAMGIFGGIAAALGLWTVVEYGHPQMLIMPGLSGCHTAIPRATALRSAGGWLAQFLLDIIVFGLTAYRAYQDRSTIQFIPGSLIERMARDGAMYFRIIVLANLANILTLFLGDIMIAGILSWWTTSLSVVLICRLMLNLQRAGAGVQTEENFESTELPEIHFVGQNLAPPRTDDGLGSLVNV</sequence>
<feature type="domain" description="DUF6533" evidence="2">
    <location>
        <begin position="25"/>
        <end position="67"/>
    </location>
</feature>
<feature type="transmembrane region" description="Helical" evidence="1">
    <location>
        <begin position="240"/>
        <end position="261"/>
    </location>
</feature>
<keyword evidence="1" id="KW-1133">Transmembrane helix</keyword>
<reference evidence="3" key="1">
    <citation type="submission" date="2023-03" db="EMBL/GenBank/DDBJ databases">
        <title>Massive genome expansion in bonnet fungi (Mycena s.s.) driven by repeated elements and novel gene families across ecological guilds.</title>
        <authorList>
            <consortium name="Lawrence Berkeley National Laboratory"/>
            <person name="Harder C.B."/>
            <person name="Miyauchi S."/>
            <person name="Viragh M."/>
            <person name="Kuo A."/>
            <person name="Thoen E."/>
            <person name="Andreopoulos B."/>
            <person name="Lu D."/>
            <person name="Skrede I."/>
            <person name="Drula E."/>
            <person name="Henrissat B."/>
            <person name="Morin E."/>
            <person name="Kohler A."/>
            <person name="Barry K."/>
            <person name="LaButti K."/>
            <person name="Morin E."/>
            <person name="Salamov A."/>
            <person name="Lipzen A."/>
            <person name="Mereny Z."/>
            <person name="Hegedus B."/>
            <person name="Baldrian P."/>
            <person name="Stursova M."/>
            <person name="Weitz H."/>
            <person name="Taylor A."/>
            <person name="Grigoriev I.V."/>
            <person name="Nagy L.G."/>
            <person name="Martin F."/>
            <person name="Kauserud H."/>
        </authorList>
    </citation>
    <scope>NUCLEOTIDE SEQUENCE</scope>
    <source>
        <strain evidence="3">CBHHK173m</strain>
    </source>
</reference>
<evidence type="ECO:0000313" key="4">
    <source>
        <dbReference type="Proteomes" id="UP001222325"/>
    </source>
</evidence>
<keyword evidence="1" id="KW-0812">Transmembrane</keyword>
<feature type="transmembrane region" description="Helical" evidence="1">
    <location>
        <begin position="56"/>
        <end position="77"/>
    </location>
</feature>
<gene>
    <name evidence="3" type="ORF">B0H15DRAFT_1016719</name>
</gene>
<accession>A0AAD6XYF3</accession>
<feature type="transmembrane region" description="Helical" evidence="1">
    <location>
        <begin position="175"/>
        <end position="194"/>
    </location>
</feature>
<proteinExistence type="predicted"/>
<evidence type="ECO:0000313" key="3">
    <source>
        <dbReference type="EMBL" id="KAJ7104367.1"/>
    </source>
</evidence>
<evidence type="ECO:0000256" key="1">
    <source>
        <dbReference type="SAM" id="Phobius"/>
    </source>
</evidence>
<protein>
    <recommendedName>
        <fullName evidence="2">DUF6533 domain-containing protein</fullName>
    </recommendedName>
</protein>
<dbReference type="Pfam" id="PF20151">
    <property type="entry name" value="DUF6533"/>
    <property type="match status" value="1"/>
</dbReference>
<organism evidence="3 4">
    <name type="scientific">Mycena belliarum</name>
    <dbReference type="NCBI Taxonomy" id="1033014"/>
    <lineage>
        <taxon>Eukaryota</taxon>
        <taxon>Fungi</taxon>
        <taxon>Dikarya</taxon>
        <taxon>Basidiomycota</taxon>
        <taxon>Agaricomycotina</taxon>
        <taxon>Agaricomycetes</taxon>
        <taxon>Agaricomycetidae</taxon>
        <taxon>Agaricales</taxon>
        <taxon>Marasmiineae</taxon>
        <taxon>Mycenaceae</taxon>
        <taxon>Mycena</taxon>
    </lineage>
</organism>
<evidence type="ECO:0000259" key="2">
    <source>
        <dbReference type="Pfam" id="PF20151"/>
    </source>
</evidence>
<feature type="transmembrane region" description="Helical" evidence="1">
    <location>
        <begin position="215"/>
        <end position="234"/>
    </location>
</feature>
<feature type="transmembrane region" description="Helical" evidence="1">
    <location>
        <begin position="124"/>
        <end position="143"/>
    </location>
</feature>
<keyword evidence="1" id="KW-0472">Membrane</keyword>
<dbReference type="Proteomes" id="UP001222325">
    <property type="component" value="Unassembled WGS sequence"/>
</dbReference>
<dbReference type="InterPro" id="IPR045340">
    <property type="entry name" value="DUF6533"/>
</dbReference>
<dbReference type="EMBL" id="JARJCN010000001">
    <property type="protein sequence ID" value="KAJ7104367.1"/>
    <property type="molecule type" value="Genomic_DNA"/>
</dbReference>